<protein>
    <submittedName>
        <fullName evidence="7">Ribonuclease H-like protein</fullName>
    </submittedName>
</protein>
<dbReference type="Pfam" id="PF04082">
    <property type="entry name" value="Fungal_trans"/>
    <property type="match status" value="1"/>
</dbReference>
<comment type="subcellular location">
    <subcellularLocation>
        <location evidence="1">Nucleus</location>
    </subcellularLocation>
</comment>
<evidence type="ECO:0000256" key="2">
    <source>
        <dbReference type="ARBA" id="ARBA00022723"/>
    </source>
</evidence>
<dbReference type="GO" id="GO:0003677">
    <property type="term" value="F:DNA binding"/>
    <property type="evidence" value="ECO:0007669"/>
    <property type="project" value="InterPro"/>
</dbReference>
<evidence type="ECO:0000256" key="4">
    <source>
        <dbReference type="ARBA" id="ARBA00022833"/>
    </source>
</evidence>
<sequence length="1365" mass="153305">MGSAKVLDEQRKRVRQACNGCQSRKQKQGRRERINKTRQCDGQTPCLVCEKRGHKCFYDPLRKRKNITRIPKNDGIVPSPQSLTSPFPLQSIKPEPGNSPHLHSPLATGFLPPGLSNSPSAISEWSHPSDVLVDRYEPEAAPRVPNQPSVPVCGSSPASFLAETKRLVLLMSGPCPFTQCHNNLSKMGSNSRSQQLPTQVPLPAQDIAENLVKRASQYSNHQGEESIHEIHWLTNILTSTRVNVNPRLELLHNQPIHGAAHFDGRYGWIDQSSSIARNGSSAAGDDTPHDALLLPRLALLDAGKIPLTSWTPSSDEEQRIFRVWKGFTLAERTKDTVSWIWDYGVEIQSEASRRWICMPCVRQKASSPQSYESRGTQNAEHHLWKSHGYWDPSGRRRTPLQTKEGRKAFASITDLMGLKRLEPNDQALANNLIRRFDQAEFQKLVVNWIVESQQSFRQVEHPRLRQIFEYLNPAVRIKDAHVTAKTIQSLAIQQFERHRDAVQHALRRSPGQIHIAFDGARTRNRHALYGVTAVFRDEDNQLRKLVLGIPELVERHSGENIAAEILDIIRSFGIEDKVGYFTLDNAANNDTAMREIAQELHFDPVRRRVRCVGHILNLVVKSLLFGKDVEAFEDTVAKGEALARAAHDTWMRRGPVGKAHNFAIWVHRSDVLTQLLRQIQQDSYAAADDAEVGKQRPVDVVIDNDTRWLSQYYMIKRLLRLQPFYEEFIAKAKRIFRDGRRGEVGRRFPPCLEESSFLTENDWAVLRTFDEILSDFHVVVQALQGDGQPRCRASGIRETFGSMTDVLEAFEFLLSKLEDAKSQIETHPEPEHFGINVNLGWMKLDKYYNTLRDTPVYYAAAALHPGLRWTYFDEIWGRHHPEWVEEAKQIVQQLWSNEYTGSLAVEPQQITKYLHPSPSESLPQSEEYFKFAEATLRIGGYETFEVWMIQAWALMTTYSLAVLKWNAADVYIGLAVRAADVLGIIHAPGSSSRAPSEVKTNSALYGKLWKCLFVLDSLVAALVGRQPQAFKEEKGKPAAAAAAAATDCSPPSPHGRDDYLAFNVASANTIRRTIKLVYNQRHLPAERALSMLQQAQLYTTPTPVCFQGQDGADTLATQQAVLFRNYAAILLTWPFFVQGLYYSSKQQHDTSWTYLSTTCVITAHQSVERIYEAHSQSPEFRNDCMWRPYLYTAVLVILTNQLFDYHKYENSGIVIKQAFAILEPWTARSPTEEGELNSLSSLRCLVDEQKPRRLPAMGGVGGGGPVYVNMGPYGGATAGYDGPSAGRTDGGVGRCYSAAPDYINSAPMGAVGIAQSGAWSAYASPSINLTHYASDAGRYGLAMQQDGYEGDAIQVTQDYTAYLGP</sequence>
<keyword evidence="8" id="KW-1185">Reference proteome</keyword>
<evidence type="ECO:0000256" key="5">
    <source>
        <dbReference type="ARBA" id="ARBA00023242"/>
    </source>
</evidence>
<dbReference type="GO" id="GO:0008270">
    <property type="term" value="F:zinc ion binding"/>
    <property type="evidence" value="ECO:0007669"/>
    <property type="project" value="UniProtKB-KW"/>
</dbReference>
<dbReference type="InterPro" id="IPR012337">
    <property type="entry name" value="RNaseH-like_sf"/>
</dbReference>
<dbReference type="EMBL" id="AZHB01000076">
    <property type="protein sequence ID" value="OAA40555.1"/>
    <property type="molecule type" value="Genomic_DNA"/>
</dbReference>
<name>A0A167BY33_CORFA</name>
<dbReference type="InterPro" id="IPR001138">
    <property type="entry name" value="Zn2Cys6_DnaBD"/>
</dbReference>
<dbReference type="Gene3D" id="4.10.240.10">
    <property type="entry name" value="Zn(2)-C6 fungal-type DNA-binding domain"/>
    <property type="match status" value="1"/>
</dbReference>
<feature type="domain" description="Xylanolytic transcriptional activator regulatory" evidence="6">
    <location>
        <begin position="939"/>
        <end position="1031"/>
    </location>
</feature>
<accession>A0A167BY33</accession>
<dbReference type="RefSeq" id="XP_018699404.1">
    <property type="nucleotide sequence ID" value="XM_018853407.1"/>
</dbReference>
<dbReference type="SUPFAM" id="SSF53098">
    <property type="entry name" value="Ribonuclease H-like"/>
    <property type="match status" value="1"/>
</dbReference>
<reference evidence="7 8" key="1">
    <citation type="journal article" date="2016" name="Genome Biol. Evol.">
        <title>Divergent and convergent evolution of fungal pathogenicity.</title>
        <authorList>
            <person name="Shang Y."/>
            <person name="Xiao G."/>
            <person name="Zheng P."/>
            <person name="Cen K."/>
            <person name="Zhan S."/>
            <person name="Wang C."/>
        </authorList>
    </citation>
    <scope>NUCLEOTIDE SEQUENCE [LARGE SCALE GENOMIC DNA]</scope>
    <source>
        <strain evidence="7 8">ARSEF 2679</strain>
    </source>
</reference>
<dbReference type="PANTHER" id="PTHR46481:SF10">
    <property type="entry name" value="ZINC FINGER BED DOMAIN-CONTAINING PROTEIN 39"/>
    <property type="match status" value="1"/>
</dbReference>
<evidence type="ECO:0000313" key="8">
    <source>
        <dbReference type="Proteomes" id="UP000076744"/>
    </source>
</evidence>
<dbReference type="PANTHER" id="PTHR46481">
    <property type="entry name" value="ZINC FINGER BED DOMAIN-CONTAINING PROTEIN 4"/>
    <property type="match status" value="1"/>
</dbReference>
<gene>
    <name evidence="7" type="ORF">ISF_09806</name>
</gene>
<comment type="caution">
    <text evidence="7">The sequence shown here is derived from an EMBL/GenBank/DDBJ whole genome shotgun (WGS) entry which is preliminary data.</text>
</comment>
<evidence type="ECO:0000313" key="7">
    <source>
        <dbReference type="EMBL" id="OAA40555.1"/>
    </source>
</evidence>
<keyword evidence="2" id="KW-0479">Metal-binding</keyword>
<evidence type="ECO:0000259" key="6">
    <source>
        <dbReference type="Pfam" id="PF04082"/>
    </source>
</evidence>
<dbReference type="InterPro" id="IPR052035">
    <property type="entry name" value="ZnF_BED_domain_contain"/>
</dbReference>
<dbReference type="Proteomes" id="UP000076744">
    <property type="component" value="Unassembled WGS sequence"/>
</dbReference>
<dbReference type="InterPro" id="IPR036864">
    <property type="entry name" value="Zn2-C6_fun-type_DNA-bd_sf"/>
</dbReference>
<proteinExistence type="predicted"/>
<dbReference type="InterPro" id="IPR007219">
    <property type="entry name" value="XnlR_reg_dom"/>
</dbReference>
<keyword evidence="3" id="KW-0863">Zinc-finger</keyword>
<dbReference type="CDD" id="cd00067">
    <property type="entry name" value="GAL4"/>
    <property type="match status" value="1"/>
</dbReference>
<dbReference type="CDD" id="cd12148">
    <property type="entry name" value="fungal_TF_MHR"/>
    <property type="match status" value="1"/>
</dbReference>
<organism evidence="7 8">
    <name type="scientific">Cordyceps fumosorosea (strain ARSEF 2679)</name>
    <name type="common">Isaria fumosorosea</name>
    <dbReference type="NCBI Taxonomy" id="1081104"/>
    <lineage>
        <taxon>Eukaryota</taxon>
        <taxon>Fungi</taxon>
        <taxon>Dikarya</taxon>
        <taxon>Ascomycota</taxon>
        <taxon>Pezizomycotina</taxon>
        <taxon>Sordariomycetes</taxon>
        <taxon>Hypocreomycetidae</taxon>
        <taxon>Hypocreales</taxon>
        <taxon>Cordycipitaceae</taxon>
        <taxon>Cordyceps</taxon>
    </lineage>
</organism>
<dbReference type="OrthoDB" id="4064873at2759"/>
<dbReference type="GeneID" id="30026098"/>
<keyword evidence="4" id="KW-0862">Zinc</keyword>
<evidence type="ECO:0000256" key="3">
    <source>
        <dbReference type="ARBA" id="ARBA00022771"/>
    </source>
</evidence>
<evidence type="ECO:0000256" key="1">
    <source>
        <dbReference type="ARBA" id="ARBA00004123"/>
    </source>
</evidence>
<dbReference type="GO" id="GO:0000981">
    <property type="term" value="F:DNA-binding transcription factor activity, RNA polymerase II-specific"/>
    <property type="evidence" value="ECO:0007669"/>
    <property type="project" value="InterPro"/>
</dbReference>
<dbReference type="GO" id="GO:0006351">
    <property type="term" value="P:DNA-templated transcription"/>
    <property type="evidence" value="ECO:0007669"/>
    <property type="project" value="InterPro"/>
</dbReference>
<dbReference type="GO" id="GO:0005634">
    <property type="term" value="C:nucleus"/>
    <property type="evidence" value="ECO:0007669"/>
    <property type="project" value="UniProtKB-SubCell"/>
</dbReference>
<keyword evidence="5" id="KW-0539">Nucleus</keyword>